<accession>A0AAE1J7H2</accession>
<dbReference type="GeneID" id="87920840"/>
<gene>
    <name evidence="3" type="ORF">Triagg1_6323</name>
</gene>
<feature type="domain" description="DUF7580" evidence="2">
    <location>
        <begin position="231"/>
        <end position="429"/>
    </location>
</feature>
<dbReference type="Pfam" id="PF24476">
    <property type="entry name" value="DUF7580"/>
    <property type="match status" value="1"/>
</dbReference>
<dbReference type="InterPro" id="IPR056002">
    <property type="entry name" value="DUF7580"/>
</dbReference>
<name>A0AAE1J7H2_9HYPO</name>
<feature type="region of interest" description="Disordered" evidence="1">
    <location>
        <begin position="91"/>
        <end position="118"/>
    </location>
</feature>
<dbReference type="EMBL" id="JAWRVG010000025">
    <property type="protein sequence ID" value="KAK4070956.1"/>
    <property type="molecule type" value="Genomic_DNA"/>
</dbReference>
<evidence type="ECO:0000259" key="2">
    <source>
        <dbReference type="Pfam" id="PF24476"/>
    </source>
</evidence>
<keyword evidence="4" id="KW-1185">Reference proteome</keyword>
<evidence type="ECO:0000313" key="4">
    <source>
        <dbReference type="Proteomes" id="UP001273209"/>
    </source>
</evidence>
<dbReference type="Proteomes" id="UP001273209">
    <property type="component" value="Unassembled WGS sequence"/>
</dbReference>
<reference evidence="3" key="1">
    <citation type="submission" date="2023-11" db="EMBL/GenBank/DDBJ databases">
        <title>The genome sequences of three competitors of mushroom-forming fungi.</title>
        <authorList>
            <person name="Beijen E."/>
            <person name="Ohm R.A."/>
        </authorList>
    </citation>
    <scope>NUCLEOTIDE SEQUENCE</scope>
    <source>
        <strain evidence="3">CBS 100526</strain>
    </source>
</reference>
<dbReference type="AlphaFoldDB" id="A0AAE1J7H2"/>
<evidence type="ECO:0000256" key="1">
    <source>
        <dbReference type="SAM" id="MobiDB-lite"/>
    </source>
</evidence>
<proteinExistence type="predicted"/>
<evidence type="ECO:0000313" key="3">
    <source>
        <dbReference type="EMBL" id="KAK4070956.1"/>
    </source>
</evidence>
<feature type="compositionally biased region" description="Low complexity" evidence="1">
    <location>
        <begin position="99"/>
        <end position="112"/>
    </location>
</feature>
<protein>
    <recommendedName>
        <fullName evidence="2">DUF7580 domain-containing protein</fullName>
    </recommendedName>
</protein>
<sequence>MSTQHRMRWKCFATNHEPLAYITPQEFEDHMRNNHAGHFQEDELAFIVEISAHPITPTLEHCPFCSYTDGNFEEHVGQHLREFALRSLPWPDHEEKGSQHSSQCDSDSTSSAKSRETLNDTGEWLPLPIFDDVGDNDNDDAMEIEKESGNRLKLYGQFPKIAAQHEPLILESLNDETIEAFACNKYKVGNVKSLIRVLSGKTSKFERIRESNSWIDISKEPASLLKYLESRSELFSERIIRIMSLLIGYDVLHQNGISWFQRGLNSANVYFFQTADRKTPLRPFIQVNLPEPSEAISLRVDNENNYDADVDGFDGGHPCPALIDLAVVLIEIYFAKPFTKLAQIIGIPLKSSGRQIRLVDVDQVFNGCPENKADEWRLQIPEDSAFLKAIDNCLSPTMWMDEEGDPLDNTTLQVWIYEHVVQFLEIYLTAGFGNISLANIESYAKSLDLGQLGQIIDSYEP</sequence>
<organism evidence="3 4">
    <name type="scientific">Trichoderma aggressivum f. europaeum</name>
    <dbReference type="NCBI Taxonomy" id="173218"/>
    <lineage>
        <taxon>Eukaryota</taxon>
        <taxon>Fungi</taxon>
        <taxon>Dikarya</taxon>
        <taxon>Ascomycota</taxon>
        <taxon>Pezizomycotina</taxon>
        <taxon>Sordariomycetes</taxon>
        <taxon>Hypocreomycetidae</taxon>
        <taxon>Hypocreales</taxon>
        <taxon>Hypocreaceae</taxon>
        <taxon>Trichoderma</taxon>
    </lineage>
</organism>
<comment type="caution">
    <text evidence="3">The sequence shown here is derived from an EMBL/GenBank/DDBJ whole genome shotgun (WGS) entry which is preliminary data.</text>
</comment>
<dbReference type="RefSeq" id="XP_062754576.1">
    <property type="nucleotide sequence ID" value="XM_062900935.1"/>
</dbReference>